<evidence type="ECO:0000313" key="10">
    <source>
        <dbReference type="Proteomes" id="UP001519272"/>
    </source>
</evidence>
<keyword evidence="2" id="KW-0805">Transcription regulation</keyword>
<evidence type="ECO:0000256" key="5">
    <source>
        <dbReference type="ARBA" id="ARBA00023163"/>
    </source>
</evidence>
<evidence type="ECO:0000259" key="7">
    <source>
        <dbReference type="Pfam" id="PF04542"/>
    </source>
</evidence>
<dbReference type="Pfam" id="PF04542">
    <property type="entry name" value="Sigma70_r2"/>
    <property type="match status" value="1"/>
</dbReference>
<accession>A0ABS4FU17</accession>
<dbReference type="InterPro" id="IPR013249">
    <property type="entry name" value="RNA_pol_sigma70_r4_t2"/>
</dbReference>
<dbReference type="InterPro" id="IPR036388">
    <property type="entry name" value="WH-like_DNA-bd_sf"/>
</dbReference>
<evidence type="ECO:0000256" key="4">
    <source>
        <dbReference type="ARBA" id="ARBA00023125"/>
    </source>
</evidence>
<dbReference type="InterPro" id="IPR013324">
    <property type="entry name" value="RNA_pol_sigma_r3/r4-like"/>
</dbReference>
<dbReference type="Gene3D" id="1.10.1740.10">
    <property type="match status" value="1"/>
</dbReference>
<evidence type="ECO:0000256" key="1">
    <source>
        <dbReference type="ARBA" id="ARBA00010641"/>
    </source>
</evidence>
<dbReference type="SUPFAM" id="SSF88659">
    <property type="entry name" value="Sigma3 and sigma4 domains of RNA polymerase sigma factors"/>
    <property type="match status" value="1"/>
</dbReference>
<dbReference type="Pfam" id="PF08281">
    <property type="entry name" value="Sigma70_r4_2"/>
    <property type="match status" value="1"/>
</dbReference>
<dbReference type="Gene3D" id="1.10.10.10">
    <property type="entry name" value="Winged helix-like DNA-binding domain superfamily/Winged helix DNA-binding domain"/>
    <property type="match status" value="1"/>
</dbReference>
<evidence type="ECO:0000259" key="8">
    <source>
        <dbReference type="Pfam" id="PF08281"/>
    </source>
</evidence>
<protein>
    <submittedName>
        <fullName evidence="9">RNA polymerase sigma-70 factor (ECF subfamily)</fullName>
    </submittedName>
</protein>
<keyword evidence="5" id="KW-0804">Transcription</keyword>
<dbReference type="InterPro" id="IPR007627">
    <property type="entry name" value="RNA_pol_sigma70_r2"/>
</dbReference>
<dbReference type="NCBIfam" id="TIGR02937">
    <property type="entry name" value="sigma70-ECF"/>
    <property type="match status" value="1"/>
</dbReference>
<dbReference type="SUPFAM" id="SSF88946">
    <property type="entry name" value="Sigma2 domain of RNA polymerase sigma factors"/>
    <property type="match status" value="1"/>
</dbReference>
<organism evidence="9 10">
    <name type="scientific">Paenibacillus turicensis</name>
    <dbReference type="NCBI Taxonomy" id="160487"/>
    <lineage>
        <taxon>Bacteria</taxon>
        <taxon>Bacillati</taxon>
        <taxon>Bacillota</taxon>
        <taxon>Bacilli</taxon>
        <taxon>Bacillales</taxon>
        <taxon>Paenibacillaceae</taxon>
        <taxon>Paenibacillus</taxon>
    </lineage>
</organism>
<feature type="domain" description="RNA polymerase sigma factor 70 region 4 type 2" evidence="8">
    <location>
        <begin position="119"/>
        <end position="166"/>
    </location>
</feature>
<dbReference type="InterPro" id="IPR039425">
    <property type="entry name" value="RNA_pol_sigma-70-like"/>
</dbReference>
<feature type="domain" description="RNA polymerase sigma-70 region 2" evidence="7">
    <location>
        <begin position="25"/>
        <end position="90"/>
    </location>
</feature>
<name>A0ABS4FU17_9BACL</name>
<dbReference type="EMBL" id="JAGGKG010000012">
    <property type="protein sequence ID" value="MBP1906039.1"/>
    <property type="molecule type" value="Genomic_DNA"/>
</dbReference>
<reference evidence="9 10" key="1">
    <citation type="submission" date="2021-03" db="EMBL/GenBank/DDBJ databases">
        <title>Genomic Encyclopedia of Type Strains, Phase IV (KMG-IV): sequencing the most valuable type-strain genomes for metagenomic binning, comparative biology and taxonomic classification.</title>
        <authorList>
            <person name="Goeker M."/>
        </authorList>
    </citation>
    <scope>NUCLEOTIDE SEQUENCE [LARGE SCALE GENOMIC DNA]</scope>
    <source>
        <strain evidence="9 10">DSM 14349</strain>
    </source>
</reference>
<keyword evidence="10" id="KW-1185">Reference proteome</keyword>
<dbReference type="InterPro" id="IPR013325">
    <property type="entry name" value="RNA_pol_sigma_r2"/>
</dbReference>
<dbReference type="InterPro" id="IPR014284">
    <property type="entry name" value="RNA_pol_sigma-70_dom"/>
</dbReference>
<gene>
    <name evidence="9" type="ORF">J2Z32_002688</name>
</gene>
<dbReference type="Proteomes" id="UP001519272">
    <property type="component" value="Unassembled WGS sequence"/>
</dbReference>
<dbReference type="PANTHER" id="PTHR43133">
    <property type="entry name" value="RNA POLYMERASE ECF-TYPE SIGMA FACTO"/>
    <property type="match status" value="1"/>
</dbReference>
<proteinExistence type="inferred from homology"/>
<sequence length="197" mass="23023">MDEIDLNQAIVEVLQGDLSLFEKIMRSYQQQIFTYCYHMLGQHAEAEDATQDTFIKAYQRLGSYQPDKSFEAWLYKIASNTCIDVLRKRKLSKYLPFLYKSDETHRPVDQAIEEHYWDEAVAKAMSKLSPEERSLLILRCVEDKDYKEIGEILQQNSNNLRKKFQRTASKFRKHYAQATGGKVDEGHSSSRPQKNIS</sequence>
<evidence type="ECO:0000256" key="2">
    <source>
        <dbReference type="ARBA" id="ARBA00023015"/>
    </source>
</evidence>
<comment type="similarity">
    <text evidence="1">Belongs to the sigma-70 factor family. ECF subfamily.</text>
</comment>
<dbReference type="RefSeq" id="WP_210089646.1">
    <property type="nucleotide sequence ID" value="NZ_JAGGKG010000012.1"/>
</dbReference>
<evidence type="ECO:0000256" key="3">
    <source>
        <dbReference type="ARBA" id="ARBA00023082"/>
    </source>
</evidence>
<dbReference type="PANTHER" id="PTHR43133:SF8">
    <property type="entry name" value="RNA POLYMERASE SIGMA FACTOR HI_1459-RELATED"/>
    <property type="match status" value="1"/>
</dbReference>
<feature type="region of interest" description="Disordered" evidence="6">
    <location>
        <begin position="175"/>
        <end position="197"/>
    </location>
</feature>
<comment type="caution">
    <text evidence="9">The sequence shown here is derived from an EMBL/GenBank/DDBJ whole genome shotgun (WGS) entry which is preliminary data.</text>
</comment>
<evidence type="ECO:0000256" key="6">
    <source>
        <dbReference type="SAM" id="MobiDB-lite"/>
    </source>
</evidence>
<keyword evidence="3" id="KW-0731">Sigma factor</keyword>
<keyword evidence="4" id="KW-0238">DNA-binding</keyword>
<evidence type="ECO:0000313" key="9">
    <source>
        <dbReference type="EMBL" id="MBP1906039.1"/>
    </source>
</evidence>